<organism evidence="1 2">
    <name type="scientific">Morella rubra</name>
    <name type="common">Chinese bayberry</name>
    <dbReference type="NCBI Taxonomy" id="262757"/>
    <lineage>
        <taxon>Eukaryota</taxon>
        <taxon>Viridiplantae</taxon>
        <taxon>Streptophyta</taxon>
        <taxon>Embryophyta</taxon>
        <taxon>Tracheophyta</taxon>
        <taxon>Spermatophyta</taxon>
        <taxon>Magnoliopsida</taxon>
        <taxon>eudicotyledons</taxon>
        <taxon>Gunneridae</taxon>
        <taxon>Pentapetalae</taxon>
        <taxon>rosids</taxon>
        <taxon>fabids</taxon>
        <taxon>Fagales</taxon>
        <taxon>Myricaceae</taxon>
        <taxon>Morella</taxon>
    </lineage>
</organism>
<dbReference type="PANTHER" id="PTHR46410">
    <property type="entry name" value="AT-RICH INTERACTIVE DOMAIN-CONTAINING PROTEIN 2"/>
    <property type="match status" value="1"/>
</dbReference>
<evidence type="ECO:0000313" key="1">
    <source>
        <dbReference type="EMBL" id="KAB1210102.1"/>
    </source>
</evidence>
<accession>A0A6A1VB73</accession>
<dbReference type="Proteomes" id="UP000516437">
    <property type="component" value="Chromosome 6"/>
</dbReference>
<dbReference type="Gene3D" id="3.10.20.90">
    <property type="entry name" value="Phosphatidylinositol 3-kinase Catalytic Subunit, Chain A, domain 1"/>
    <property type="match status" value="1"/>
</dbReference>
<keyword evidence="2" id="KW-1185">Reference proteome</keyword>
<gene>
    <name evidence="1" type="ORF">CJ030_MR6G003932</name>
</gene>
<dbReference type="EMBL" id="RXIC02000024">
    <property type="protein sequence ID" value="KAB1210102.1"/>
    <property type="molecule type" value="Genomic_DNA"/>
</dbReference>
<dbReference type="PANTHER" id="PTHR46410:SF1">
    <property type="entry name" value="AT-RICH INTERACTIVE DOMAIN-CONTAINING PROTEIN 1"/>
    <property type="match status" value="1"/>
</dbReference>
<evidence type="ECO:0000313" key="2">
    <source>
        <dbReference type="Proteomes" id="UP000516437"/>
    </source>
</evidence>
<name>A0A6A1VB73_9ROSI</name>
<sequence>MKKRFFSVKPKEKRLVFRGKEKDDEESFDMASVKDMLKVLLLKDPASKERKLEEMERHQCILNACEAVANMRAEVDLRPLVTLLLPSQDYPEFPLASTTLAYLGKGRQDSCDCELPGSIECVRFHIAEKRLRAKLELGSAFYHWKLEKMGEEVNLSWTEEQEKF</sequence>
<dbReference type="OrthoDB" id="1938591at2759"/>
<dbReference type="AlphaFoldDB" id="A0A6A1VB73"/>
<protein>
    <submittedName>
        <fullName evidence="1">AT-rich interactive domain-containing protein 2</fullName>
    </submittedName>
</protein>
<proteinExistence type="predicted"/>
<reference evidence="1 2" key="1">
    <citation type="journal article" date="2019" name="Plant Biotechnol. J.">
        <title>The red bayberry genome and genetic basis of sex determination.</title>
        <authorList>
            <person name="Jia H.M."/>
            <person name="Jia H.J."/>
            <person name="Cai Q.L."/>
            <person name="Wang Y."/>
            <person name="Zhao H.B."/>
            <person name="Yang W.F."/>
            <person name="Wang G.Y."/>
            <person name="Li Y.H."/>
            <person name="Zhan D.L."/>
            <person name="Shen Y.T."/>
            <person name="Niu Q.F."/>
            <person name="Chang L."/>
            <person name="Qiu J."/>
            <person name="Zhao L."/>
            <person name="Xie H.B."/>
            <person name="Fu W.Y."/>
            <person name="Jin J."/>
            <person name="Li X.W."/>
            <person name="Jiao Y."/>
            <person name="Zhou C.C."/>
            <person name="Tu T."/>
            <person name="Chai C.Y."/>
            <person name="Gao J.L."/>
            <person name="Fan L.J."/>
            <person name="van de Weg E."/>
            <person name="Wang J.Y."/>
            <person name="Gao Z.S."/>
        </authorList>
    </citation>
    <scope>NUCLEOTIDE SEQUENCE [LARGE SCALE GENOMIC DNA]</scope>
    <source>
        <tissue evidence="1">Leaves</tissue>
    </source>
</reference>
<comment type="caution">
    <text evidence="1">The sequence shown here is derived from an EMBL/GenBank/DDBJ whole genome shotgun (WGS) entry which is preliminary data.</text>
</comment>